<reference evidence="1 2" key="1">
    <citation type="submission" date="2016-11" db="EMBL/GenBank/DDBJ databases">
        <authorList>
            <person name="Jaros S."/>
            <person name="Januszkiewicz K."/>
            <person name="Wedrychowicz H."/>
        </authorList>
    </citation>
    <scope>NUCLEOTIDE SEQUENCE [LARGE SCALE GENOMIC DNA]</scope>
    <source>
        <strain evidence="1 2">GAS86</strain>
    </source>
</reference>
<dbReference type="InterPro" id="IPR035439">
    <property type="entry name" value="UPF0145_dom_sf"/>
</dbReference>
<proteinExistence type="predicted"/>
<dbReference type="Gene3D" id="3.30.110.70">
    <property type="entry name" value="Hypothetical protein apc22750. Chain B"/>
    <property type="match status" value="1"/>
</dbReference>
<protein>
    <recommendedName>
        <fullName evidence="3">Signal peptidase</fullName>
    </recommendedName>
</protein>
<sequence>MRNGLVLGALAAVVITQAGCATQVRSVPLQSAVHQPVGGSSVAVYFGSQAHPAVQTQLGEAKYSVRVARGEGSQDDSCSRALAEALTKLRADAQEHGANAVVDVQTRFHTTETSSATDFTCGVSPSAAAVAVRGNLVVLQTN</sequence>
<gene>
    <name evidence="1" type="ORF">SAMN05444168_4659</name>
</gene>
<evidence type="ECO:0000313" key="2">
    <source>
        <dbReference type="Proteomes" id="UP000184693"/>
    </source>
</evidence>
<evidence type="ECO:0000313" key="1">
    <source>
        <dbReference type="EMBL" id="SIO45439.1"/>
    </source>
</evidence>
<accession>A0A1N6JMM1</accession>
<dbReference type="RefSeq" id="WP_074266736.1">
    <property type="nucleotide sequence ID" value="NZ_FSRM01000002.1"/>
</dbReference>
<dbReference type="AlphaFoldDB" id="A0A1N6JMM1"/>
<organism evidence="1 2">
    <name type="scientific">Paraburkholderia phenazinium</name>
    <dbReference type="NCBI Taxonomy" id="60549"/>
    <lineage>
        <taxon>Bacteria</taxon>
        <taxon>Pseudomonadati</taxon>
        <taxon>Pseudomonadota</taxon>
        <taxon>Betaproteobacteria</taxon>
        <taxon>Burkholderiales</taxon>
        <taxon>Burkholderiaceae</taxon>
        <taxon>Paraburkholderia</taxon>
    </lineage>
</organism>
<name>A0A1N6JMM1_9BURK</name>
<dbReference type="EMBL" id="FSRM01000002">
    <property type="protein sequence ID" value="SIO45439.1"/>
    <property type="molecule type" value="Genomic_DNA"/>
</dbReference>
<evidence type="ECO:0008006" key="3">
    <source>
        <dbReference type="Google" id="ProtNLM"/>
    </source>
</evidence>
<dbReference type="OrthoDB" id="9029067at2"/>
<dbReference type="SUPFAM" id="SSF117782">
    <property type="entry name" value="YbjQ-like"/>
    <property type="match status" value="1"/>
</dbReference>
<dbReference type="Proteomes" id="UP000184693">
    <property type="component" value="Unassembled WGS sequence"/>
</dbReference>